<organism evidence="3 4">
    <name type="scientific">Dillenia turbinata</name>
    <dbReference type="NCBI Taxonomy" id="194707"/>
    <lineage>
        <taxon>Eukaryota</taxon>
        <taxon>Viridiplantae</taxon>
        <taxon>Streptophyta</taxon>
        <taxon>Embryophyta</taxon>
        <taxon>Tracheophyta</taxon>
        <taxon>Spermatophyta</taxon>
        <taxon>Magnoliopsida</taxon>
        <taxon>eudicotyledons</taxon>
        <taxon>Gunneridae</taxon>
        <taxon>Pentapetalae</taxon>
        <taxon>Dilleniales</taxon>
        <taxon>Dilleniaceae</taxon>
        <taxon>Dillenia</taxon>
    </lineage>
</organism>
<comment type="caution">
    <text evidence="3">The sequence shown here is derived from an EMBL/GenBank/DDBJ whole genome shotgun (WGS) entry which is preliminary data.</text>
</comment>
<dbReference type="PANTHER" id="PTHR47926:SF347">
    <property type="entry name" value="PENTATRICOPEPTIDE REPEAT-CONTAINING PROTEIN"/>
    <property type="match status" value="1"/>
</dbReference>
<dbReference type="GO" id="GO:0009451">
    <property type="term" value="P:RNA modification"/>
    <property type="evidence" value="ECO:0007669"/>
    <property type="project" value="InterPro"/>
</dbReference>
<dbReference type="GO" id="GO:0003723">
    <property type="term" value="F:RNA binding"/>
    <property type="evidence" value="ECO:0007669"/>
    <property type="project" value="InterPro"/>
</dbReference>
<dbReference type="Pfam" id="PF13041">
    <property type="entry name" value="PPR_2"/>
    <property type="match status" value="1"/>
</dbReference>
<evidence type="ECO:0000313" key="4">
    <source>
        <dbReference type="Proteomes" id="UP001370490"/>
    </source>
</evidence>
<feature type="repeat" description="PPR" evidence="2">
    <location>
        <begin position="50"/>
        <end position="84"/>
    </location>
</feature>
<dbReference type="NCBIfam" id="TIGR00756">
    <property type="entry name" value="PPR"/>
    <property type="match status" value="1"/>
</dbReference>
<dbReference type="PANTHER" id="PTHR47926">
    <property type="entry name" value="PENTATRICOPEPTIDE REPEAT-CONTAINING PROTEIN"/>
    <property type="match status" value="1"/>
</dbReference>
<proteinExistence type="predicted"/>
<protein>
    <submittedName>
        <fullName evidence="3">Pentatricopeptide repeat</fullName>
    </submittedName>
</protein>
<evidence type="ECO:0000256" key="1">
    <source>
        <dbReference type="ARBA" id="ARBA00022737"/>
    </source>
</evidence>
<sequence length="203" mass="22483">MEEAGVQPDSVTVVGALSACANLGCIEIGKKIYDLARENTNNIIVGNAWLDIDWSTMIVGYAINGKSEKALDLLHRMQSQQVQPNYVTFLGVLSACSHSGWKYFNYMVQSSDKNIKLRKEHYACRVDRSGHLEETYDFIGKMPIKPDPGIWGCLLGACAIHNNVNLGQHVADIPFALAPDIASYHVLLSNMYATVGKWYSVDQ</sequence>
<name>A0AAN8VKF2_9MAGN</name>
<dbReference type="GO" id="GO:0099402">
    <property type="term" value="P:plant organ development"/>
    <property type="evidence" value="ECO:0007669"/>
    <property type="project" value="UniProtKB-ARBA"/>
</dbReference>
<accession>A0AAN8VKF2</accession>
<dbReference type="PROSITE" id="PS51375">
    <property type="entry name" value="PPR"/>
    <property type="match status" value="1"/>
</dbReference>
<dbReference type="InterPro" id="IPR011990">
    <property type="entry name" value="TPR-like_helical_dom_sf"/>
</dbReference>
<reference evidence="3 4" key="1">
    <citation type="submission" date="2023-12" db="EMBL/GenBank/DDBJ databases">
        <title>A high-quality genome assembly for Dillenia turbinata (Dilleniales).</title>
        <authorList>
            <person name="Chanderbali A."/>
        </authorList>
    </citation>
    <scope>NUCLEOTIDE SEQUENCE [LARGE SCALE GENOMIC DNA]</scope>
    <source>
        <strain evidence="3">LSX21</strain>
        <tissue evidence="3">Leaf</tissue>
    </source>
</reference>
<dbReference type="InterPro" id="IPR002885">
    <property type="entry name" value="PPR_rpt"/>
</dbReference>
<evidence type="ECO:0000313" key="3">
    <source>
        <dbReference type="EMBL" id="KAK6931027.1"/>
    </source>
</evidence>
<gene>
    <name evidence="3" type="ORF">RJ641_002820</name>
</gene>
<keyword evidence="4" id="KW-1185">Reference proteome</keyword>
<dbReference type="Gene3D" id="1.25.40.10">
    <property type="entry name" value="Tetratricopeptide repeat domain"/>
    <property type="match status" value="1"/>
</dbReference>
<feature type="non-terminal residue" evidence="3">
    <location>
        <position position="203"/>
    </location>
</feature>
<dbReference type="FunFam" id="1.25.40.10:FF:000158">
    <property type="entry name" value="pentatricopeptide repeat-containing protein At2g33680"/>
    <property type="match status" value="1"/>
</dbReference>
<evidence type="ECO:0000256" key="2">
    <source>
        <dbReference type="PROSITE-ProRule" id="PRU00708"/>
    </source>
</evidence>
<dbReference type="InterPro" id="IPR046960">
    <property type="entry name" value="PPR_At4g14850-like_plant"/>
</dbReference>
<dbReference type="AlphaFoldDB" id="A0AAN8VKF2"/>
<keyword evidence="1" id="KW-0677">Repeat</keyword>
<dbReference type="Proteomes" id="UP001370490">
    <property type="component" value="Unassembled WGS sequence"/>
</dbReference>
<dbReference type="EMBL" id="JBAMMX010000011">
    <property type="protein sequence ID" value="KAK6931027.1"/>
    <property type="molecule type" value="Genomic_DNA"/>
</dbReference>